<comment type="similarity">
    <text evidence="1">Belongs to the acyl-CoA dehydrogenase family.</text>
</comment>
<reference evidence="5 6" key="1">
    <citation type="submission" date="2022-06" db="EMBL/GenBank/DDBJ databases">
        <title>Draft genome sequence of type strain Streptomyces rubrisoli DSM 42083.</title>
        <authorList>
            <person name="Duangmal K."/>
            <person name="Klaysubun C."/>
        </authorList>
    </citation>
    <scope>NUCLEOTIDE SEQUENCE [LARGE SCALE GENOMIC DNA]</scope>
    <source>
        <strain evidence="5 6">DSM 42083</strain>
    </source>
</reference>
<feature type="domain" description="Acyl-CoA dehydrogenase/oxidase C-terminal" evidence="4">
    <location>
        <begin position="245"/>
        <end position="393"/>
    </location>
</feature>
<dbReference type="Proteomes" id="UP001206206">
    <property type="component" value="Unassembled WGS sequence"/>
</dbReference>
<dbReference type="EMBL" id="JANFNH010000003">
    <property type="protein sequence ID" value="MCQ4041524.1"/>
    <property type="molecule type" value="Genomic_DNA"/>
</dbReference>
<protein>
    <submittedName>
        <fullName evidence="5">Acyl-CoA/acyl-ACP dehydrogenase</fullName>
    </submittedName>
</protein>
<sequence length="573" mass="64158">MADAPLFNPHTYDPVHFDPETRRLLRATVDWFEERGKRRLIEDYRSRAWLDDFLAFSAKEGLFATFLTPAAEAAGSQDKRWDTARIAALNEIFGFYGLDYWYAWQVTILGLGPVWQSDNATVRARAAQLLDQGEVFAFGLSEKAHGADIYSTDMVLTPNADGGFHATGSKYYIGNGNAAGLVSVFGRRSDIEGPDGYVFFAADPGHPAYHLVKNVVDSSKYVSEFRLERYPVRPEDVLHTGSAAFDAALNTVNVGKFNLCTASIGICEHAMYEAVTHAHNRILYGRRVTEFPHVRRELTDAYVRLVGMKLFSDRAVDYFRTAAPDDRRYLLFNPMTKMKVTTEGEKVIDLMWDVIAAKGFEKDTYFAQAATEIRGLPKLEGTVHVNLALILKFMGNYLLAPAEYPPVPSRLDPADDDFLFRQGPARGLGAIRFHDWRTAYDAYAELPNVARLREQADALCEFVTTAAPDEAQRKDLDLLLAVGQLFALVVHGQLILEQAELTGLDRDVLDELFGVLVRDFSGHAVELHGKESATEAQQRWALDAVRRPVADAERTARVWSRVEALAGAYEMRP</sequence>
<accession>A0ABT1P829</accession>
<dbReference type="RefSeq" id="WP_255925511.1">
    <property type="nucleotide sequence ID" value="NZ_JANFNH010000003.1"/>
</dbReference>
<dbReference type="InterPro" id="IPR009100">
    <property type="entry name" value="AcylCoA_DH/oxidase_NM_dom_sf"/>
</dbReference>
<dbReference type="InterPro" id="IPR009075">
    <property type="entry name" value="AcylCo_DH/oxidase_C"/>
</dbReference>
<dbReference type="Gene3D" id="1.20.140.10">
    <property type="entry name" value="Butyryl-CoA Dehydrogenase, subunit A, domain 3"/>
    <property type="match status" value="1"/>
</dbReference>
<evidence type="ECO:0000256" key="3">
    <source>
        <dbReference type="ARBA" id="ARBA00022827"/>
    </source>
</evidence>
<gene>
    <name evidence="5" type="ORF">NON19_05640</name>
</gene>
<dbReference type="SUPFAM" id="SSF47203">
    <property type="entry name" value="Acyl-CoA dehydrogenase C-terminal domain-like"/>
    <property type="match status" value="1"/>
</dbReference>
<dbReference type="SUPFAM" id="SSF56645">
    <property type="entry name" value="Acyl-CoA dehydrogenase NM domain-like"/>
    <property type="match status" value="1"/>
</dbReference>
<evidence type="ECO:0000259" key="4">
    <source>
        <dbReference type="Pfam" id="PF00441"/>
    </source>
</evidence>
<comment type="caution">
    <text evidence="5">The sequence shown here is derived from an EMBL/GenBank/DDBJ whole genome shotgun (WGS) entry which is preliminary data.</text>
</comment>
<dbReference type="Pfam" id="PF00441">
    <property type="entry name" value="Acyl-CoA_dh_1"/>
    <property type="match status" value="1"/>
</dbReference>
<dbReference type="PANTHER" id="PTHR43884">
    <property type="entry name" value="ACYL-COA DEHYDROGENASE"/>
    <property type="match status" value="1"/>
</dbReference>
<dbReference type="InterPro" id="IPR046373">
    <property type="entry name" value="Acyl-CoA_Oxase/DH_mid-dom_sf"/>
</dbReference>
<keyword evidence="3" id="KW-0274">FAD</keyword>
<organism evidence="5 6">
    <name type="scientific">Streptantibioticus rubrisoli</name>
    <dbReference type="NCBI Taxonomy" id="1387313"/>
    <lineage>
        <taxon>Bacteria</taxon>
        <taxon>Bacillati</taxon>
        <taxon>Actinomycetota</taxon>
        <taxon>Actinomycetes</taxon>
        <taxon>Kitasatosporales</taxon>
        <taxon>Streptomycetaceae</taxon>
        <taxon>Streptantibioticus</taxon>
    </lineage>
</organism>
<dbReference type="Gene3D" id="2.40.110.10">
    <property type="entry name" value="Butyryl-CoA Dehydrogenase, subunit A, domain 2"/>
    <property type="match status" value="1"/>
</dbReference>
<evidence type="ECO:0000313" key="6">
    <source>
        <dbReference type="Proteomes" id="UP001206206"/>
    </source>
</evidence>
<proteinExistence type="inferred from homology"/>
<keyword evidence="6" id="KW-1185">Reference proteome</keyword>
<evidence type="ECO:0000256" key="2">
    <source>
        <dbReference type="ARBA" id="ARBA00022630"/>
    </source>
</evidence>
<keyword evidence="2" id="KW-0285">Flavoprotein</keyword>
<evidence type="ECO:0000313" key="5">
    <source>
        <dbReference type="EMBL" id="MCQ4041524.1"/>
    </source>
</evidence>
<name>A0ABT1P829_9ACTN</name>
<evidence type="ECO:0000256" key="1">
    <source>
        <dbReference type="ARBA" id="ARBA00009347"/>
    </source>
</evidence>
<dbReference type="InterPro" id="IPR036250">
    <property type="entry name" value="AcylCo_DH-like_C"/>
</dbReference>
<dbReference type="PANTHER" id="PTHR43884:SF19">
    <property type="entry name" value="ACYL-COA DEHYDROGENASE FADE4-RELATED"/>
    <property type="match status" value="1"/>
</dbReference>